<feature type="region of interest" description="Disordered" evidence="1">
    <location>
        <begin position="77"/>
        <end position="124"/>
    </location>
</feature>
<dbReference type="Proteomes" id="UP000838412">
    <property type="component" value="Chromosome 14"/>
</dbReference>
<dbReference type="Gene3D" id="2.60.40.2080">
    <property type="match status" value="1"/>
</dbReference>
<dbReference type="GO" id="GO:0005615">
    <property type="term" value="C:extracellular space"/>
    <property type="evidence" value="ECO:0007669"/>
    <property type="project" value="TreeGrafter"/>
</dbReference>
<dbReference type="GO" id="GO:0031012">
    <property type="term" value="C:extracellular matrix"/>
    <property type="evidence" value="ECO:0007669"/>
    <property type="project" value="TreeGrafter"/>
</dbReference>
<feature type="compositionally biased region" description="Acidic residues" evidence="1">
    <location>
        <begin position="108"/>
        <end position="123"/>
    </location>
</feature>
<proteinExistence type="predicted"/>
<dbReference type="PANTHER" id="PTHR24023">
    <property type="entry name" value="COLLAGEN ALPHA"/>
    <property type="match status" value="1"/>
</dbReference>
<dbReference type="Pfam" id="PF09458">
    <property type="entry name" value="H_lectin"/>
    <property type="match status" value="1"/>
</dbReference>
<feature type="compositionally biased region" description="Low complexity" evidence="1">
    <location>
        <begin position="178"/>
        <end position="187"/>
    </location>
</feature>
<evidence type="ECO:0000313" key="4">
    <source>
        <dbReference type="EMBL" id="CAH1244434.1"/>
    </source>
</evidence>
<keyword evidence="2" id="KW-1133">Transmembrane helix</keyword>
<dbReference type="InterPro" id="IPR037221">
    <property type="entry name" value="H-type_lectin_dom_sf"/>
</dbReference>
<evidence type="ECO:0000256" key="2">
    <source>
        <dbReference type="SAM" id="Phobius"/>
    </source>
</evidence>
<dbReference type="GO" id="GO:0030246">
    <property type="term" value="F:carbohydrate binding"/>
    <property type="evidence" value="ECO:0007669"/>
    <property type="project" value="InterPro"/>
</dbReference>
<dbReference type="InterPro" id="IPR019019">
    <property type="entry name" value="H-type_lectin_domain"/>
</dbReference>
<protein>
    <submittedName>
        <fullName evidence="4">COL6A5 protein</fullName>
    </submittedName>
</protein>
<dbReference type="PANTHER" id="PTHR24023:SF1082">
    <property type="entry name" value="COLLAGEN TRIPLE HELIX REPEAT"/>
    <property type="match status" value="1"/>
</dbReference>
<dbReference type="InterPro" id="IPR050149">
    <property type="entry name" value="Collagen_superfamily"/>
</dbReference>
<feature type="compositionally biased region" description="Basic and acidic residues" evidence="1">
    <location>
        <begin position="77"/>
        <end position="91"/>
    </location>
</feature>
<keyword evidence="5" id="KW-1185">Reference proteome</keyword>
<dbReference type="OrthoDB" id="10433610at2759"/>
<gene>
    <name evidence="4" type="primary">COL6A5</name>
    <name evidence="4" type="ORF">BLAG_LOCUS7073</name>
</gene>
<dbReference type="Pfam" id="PF01391">
    <property type="entry name" value="Collagen"/>
    <property type="match status" value="1"/>
</dbReference>
<dbReference type="SUPFAM" id="SSF141086">
    <property type="entry name" value="Agglutinin HPA-like"/>
    <property type="match status" value="1"/>
</dbReference>
<evidence type="ECO:0000256" key="1">
    <source>
        <dbReference type="SAM" id="MobiDB-lite"/>
    </source>
</evidence>
<feature type="domain" description="H-type lectin" evidence="3">
    <location>
        <begin position="245"/>
        <end position="304"/>
    </location>
</feature>
<keyword evidence="2" id="KW-0812">Transmembrane</keyword>
<feature type="region of interest" description="Disordered" evidence="1">
    <location>
        <begin position="151"/>
        <end position="194"/>
    </location>
</feature>
<dbReference type="EMBL" id="OV696699">
    <property type="protein sequence ID" value="CAH1244434.1"/>
    <property type="molecule type" value="Genomic_DNA"/>
</dbReference>
<feature type="transmembrane region" description="Helical" evidence="2">
    <location>
        <begin position="20"/>
        <end position="37"/>
    </location>
</feature>
<evidence type="ECO:0000313" key="5">
    <source>
        <dbReference type="Proteomes" id="UP000838412"/>
    </source>
</evidence>
<name>A0A8J9YYW5_BRALA</name>
<dbReference type="AlphaFoldDB" id="A0A8J9YYW5"/>
<accession>A0A8J9YYW5</accession>
<evidence type="ECO:0000259" key="3">
    <source>
        <dbReference type="Pfam" id="PF09458"/>
    </source>
</evidence>
<dbReference type="GO" id="GO:0007155">
    <property type="term" value="P:cell adhesion"/>
    <property type="evidence" value="ECO:0007669"/>
    <property type="project" value="InterPro"/>
</dbReference>
<reference evidence="4" key="1">
    <citation type="submission" date="2022-01" db="EMBL/GenBank/DDBJ databases">
        <authorList>
            <person name="Braso-Vives M."/>
        </authorList>
    </citation>
    <scope>NUCLEOTIDE SEQUENCE</scope>
</reference>
<keyword evidence="2" id="KW-0472">Membrane</keyword>
<organism evidence="4 5">
    <name type="scientific">Branchiostoma lanceolatum</name>
    <name type="common">Common lancelet</name>
    <name type="synonym">Amphioxus lanceolatum</name>
    <dbReference type="NCBI Taxonomy" id="7740"/>
    <lineage>
        <taxon>Eukaryota</taxon>
        <taxon>Metazoa</taxon>
        <taxon>Chordata</taxon>
        <taxon>Cephalochordata</taxon>
        <taxon>Leptocardii</taxon>
        <taxon>Amphioxiformes</taxon>
        <taxon>Branchiostomatidae</taxon>
        <taxon>Branchiostoma</taxon>
    </lineage>
</organism>
<dbReference type="InterPro" id="IPR008160">
    <property type="entry name" value="Collagen"/>
</dbReference>
<sequence>MIPEKLLSHGRDHSSRGSVIQLFAAGVFLVAVCLVLWQGAELRERRVVLDTVLDEVTLQSEEIRYLREQVYLMKKGREDDKTNSETPKDTVQDEALQEQDLTAGTELESTDSDVDTGDLDDMGDTPWRLKDVLHSRSKRSLRCYPSACKGDIGPRGRRGPRGFKGEKGDRGYQGSTGSRGLPGARGPAGRKGDRGFRGIQGEKGDPGPVGPHVRHCEIGRVETGAPPHSLNTGTGKREICKIHRFRHPFLYAPAVHVSFTHLDHHFGQERIFTYVKSATKTQAEVCMGTWHDTQWVRVQVDILACK</sequence>